<sequence length="577" mass="66833">MRGEFVVNKKLSSLFETHTFLSIAHTIIQEADEGMIVTDSEGHILLANPAFETVTGYTQEEVLGKKPNILRSGLHDRKFYENMWETIRDHGVWKGEIWNKRKNGELFVEWLTIKAIYDAAGRPTHYVAIFSDVTQHKRTMEQLARLSNYDLLTNVPNRQLFTKRLQHLLDMARHYNQQLAILFLDLDRFKYINDELGHYSGDILLKKVANRLKKRLRTKDTLARIGGDEFVVILPKLKDVQEAVSIAEQMIESLQAPFLLHNKDIYISASIGISMYPNDGDDGETLLRRADRAMQKAKESGRNRFELYTAKLDYQSEVVTLENYLRKAIERNELFVCYQPIVNMKTKKIEALEALMRWKQPNIGFVSPAQFIPLAEETGLIVPMTKWLFEQACVHMKAIHQFAPHVKIGINISAVHFQQDDFVQQLSTIVKKHDVHPRFFKLELTESTIMPNAEESVQKLVQLKQCGFKLAIDDFGTGFSSLSYLHRFPIDILKIDQSFIRRLSLYSDDATIVSTIIMMAHHLHLSVVAEGVETEQQYEFLNKQQCDMAQGYYIAKPMPIDEVQQFVQEWDEYINER</sequence>
<dbReference type="NCBIfam" id="TIGR00229">
    <property type="entry name" value="sensory_box"/>
    <property type="match status" value="1"/>
</dbReference>
<dbReference type="Gene3D" id="3.20.20.450">
    <property type="entry name" value="EAL domain"/>
    <property type="match status" value="1"/>
</dbReference>
<dbReference type="InterPro" id="IPR000014">
    <property type="entry name" value="PAS"/>
</dbReference>
<dbReference type="FunFam" id="3.20.20.450:FF:000001">
    <property type="entry name" value="Cyclic di-GMP phosphodiesterase yahA"/>
    <property type="match status" value="1"/>
</dbReference>
<name>A0A1V3FS19_9BACL</name>
<dbReference type="InterPro" id="IPR001610">
    <property type="entry name" value="PAC"/>
</dbReference>
<dbReference type="InterPro" id="IPR043128">
    <property type="entry name" value="Rev_trsase/Diguanyl_cyclase"/>
</dbReference>
<dbReference type="SUPFAM" id="SSF55073">
    <property type="entry name" value="Nucleotide cyclase"/>
    <property type="match status" value="1"/>
</dbReference>
<evidence type="ECO:0000313" key="5">
    <source>
        <dbReference type="EMBL" id="OOE04503.1"/>
    </source>
</evidence>
<gene>
    <name evidence="5" type="ORF">BO219_03625</name>
</gene>
<dbReference type="SMART" id="SM00052">
    <property type="entry name" value="EAL"/>
    <property type="match status" value="1"/>
</dbReference>
<dbReference type="Gene3D" id="3.30.450.20">
    <property type="entry name" value="PAS domain"/>
    <property type="match status" value="1"/>
</dbReference>
<dbReference type="InterPro" id="IPR029787">
    <property type="entry name" value="Nucleotide_cyclase"/>
</dbReference>
<dbReference type="CDD" id="cd00130">
    <property type="entry name" value="PAS"/>
    <property type="match status" value="1"/>
</dbReference>
<evidence type="ECO:0000313" key="6">
    <source>
        <dbReference type="Proteomes" id="UP000188458"/>
    </source>
</evidence>
<accession>A0A1V3FS19</accession>
<dbReference type="InterPro" id="IPR035965">
    <property type="entry name" value="PAS-like_dom_sf"/>
</dbReference>
<dbReference type="CDD" id="cd01948">
    <property type="entry name" value="EAL"/>
    <property type="match status" value="1"/>
</dbReference>
<dbReference type="GO" id="GO:0006355">
    <property type="term" value="P:regulation of DNA-templated transcription"/>
    <property type="evidence" value="ECO:0007669"/>
    <property type="project" value="InterPro"/>
</dbReference>
<dbReference type="Proteomes" id="UP000188458">
    <property type="component" value="Unassembled WGS sequence"/>
</dbReference>
<organism evidence="5 6">
    <name type="scientific">Anoxybacillus kestanbolensis</name>
    <dbReference type="NCBI Taxonomy" id="227476"/>
    <lineage>
        <taxon>Bacteria</taxon>
        <taxon>Bacillati</taxon>
        <taxon>Bacillota</taxon>
        <taxon>Bacilli</taxon>
        <taxon>Bacillales</taxon>
        <taxon>Anoxybacillaceae</taxon>
        <taxon>Anoxybacillus</taxon>
    </lineage>
</organism>
<dbReference type="InterPro" id="IPR052155">
    <property type="entry name" value="Biofilm_reg_signaling"/>
</dbReference>
<dbReference type="SUPFAM" id="SSF141868">
    <property type="entry name" value="EAL domain-like"/>
    <property type="match status" value="1"/>
</dbReference>
<feature type="domain" description="PAS" evidence="1">
    <location>
        <begin position="27"/>
        <end position="65"/>
    </location>
</feature>
<dbReference type="CDD" id="cd01949">
    <property type="entry name" value="GGDEF"/>
    <property type="match status" value="1"/>
</dbReference>
<dbReference type="Pfam" id="PF00990">
    <property type="entry name" value="GGDEF"/>
    <property type="match status" value="1"/>
</dbReference>
<dbReference type="SMART" id="SM00086">
    <property type="entry name" value="PAC"/>
    <property type="match status" value="1"/>
</dbReference>
<dbReference type="InterPro" id="IPR000160">
    <property type="entry name" value="GGDEF_dom"/>
</dbReference>
<dbReference type="SMART" id="SM00091">
    <property type="entry name" value="PAS"/>
    <property type="match status" value="1"/>
</dbReference>
<comment type="caution">
    <text evidence="5">The sequence shown here is derived from an EMBL/GenBank/DDBJ whole genome shotgun (WGS) entry which is preliminary data.</text>
</comment>
<dbReference type="RefSeq" id="WP_077428432.1">
    <property type="nucleotide sequence ID" value="NZ_MQAD01000005.1"/>
</dbReference>
<dbReference type="Pfam" id="PF00563">
    <property type="entry name" value="EAL"/>
    <property type="match status" value="1"/>
</dbReference>
<dbReference type="PROSITE" id="PS50112">
    <property type="entry name" value="PAS"/>
    <property type="match status" value="1"/>
</dbReference>
<dbReference type="SUPFAM" id="SSF55785">
    <property type="entry name" value="PYP-like sensor domain (PAS domain)"/>
    <property type="match status" value="1"/>
</dbReference>
<evidence type="ECO:0000259" key="4">
    <source>
        <dbReference type="PROSITE" id="PS50887"/>
    </source>
</evidence>
<dbReference type="Gene3D" id="3.30.70.270">
    <property type="match status" value="1"/>
</dbReference>
<dbReference type="PANTHER" id="PTHR44757">
    <property type="entry name" value="DIGUANYLATE CYCLASE DGCP"/>
    <property type="match status" value="1"/>
</dbReference>
<dbReference type="PROSITE" id="PS50883">
    <property type="entry name" value="EAL"/>
    <property type="match status" value="1"/>
</dbReference>
<keyword evidence="6" id="KW-1185">Reference proteome</keyword>
<dbReference type="FunFam" id="3.30.70.270:FF:000001">
    <property type="entry name" value="Diguanylate cyclase domain protein"/>
    <property type="match status" value="1"/>
</dbReference>
<dbReference type="PROSITE" id="PS50887">
    <property type="entry name" value="GGDEF"/>
    <property type="match status" value="1"/>
</dbReference>
<dbReference type="PANTHER" id="PTHR44757:SF2">
    <property type="entry name" value="BIOFILM ARCHITECTURE MAINTENANCE PROTEIN MBAA"/>
    <property type="match status" value="1"/>
</dbReference>
<dbReference type="InterPro" id="IPR013767">
    <property type="entry name" value="PAS_fold"/>
</dbReference>
<feature type="domain" description="PAC" evidence="2">
    <location>
        <begin position="93"/>
        <end position="145"/>
    </location>
</feature>
<dbReference type="Pfam" id="PF00989">
    <property type="entry name" value="PAS"/>
    <property type="match status" value="1"/>
</dbReference>
<dbReference type="InterPro" id="IPR000700">
    <property type="entry name" value="PAS-assoc_C"/>
</dbReference>
<proteinExistence type="predicted"/>
<evidence type="ECO:0000259" key="2">
    <source>
        <dbReference type="PROSITE" id="PS50113"/>
    </source>
</evidence>
<dbReference type="InterPro" id="IPR035919">
    <property type="entry name" value="EAL_sf"/>
</dbReference>
<feature type="domain" description="EAL" evidence="3">
    <location>
        <begin position="318"/>
        <end position="571"/>
    </location>
</feature>
<dbReference type="SMART" id="SM00267">
    <property type="entry name" value="GGDEF"/>
    <property type="match status" value="1"/>
</dbReference>
<feature type="domain" description="GGDEF" evidence="4">
    <location>
        <begin position="177"/>
        <end position="310"/>
    </location>
</feature>
<dbReference type="NCBIfam" id="TIGR00254">
    <property type="entry name" value="GGDEF"/>
    <property type="match status" value="1"/>
</dbReference>
<dbReference type="AlphaFoldDB" id="A0A1V3FS19"/>
<dbReference type="PROSITE" id="PS50113">
    <property type="entry name" value="PAC"/>
    <property type="match status" value="1"/>
</dbReference>
<dbReference type="InterPro" id="IPR001633">
    <property type="entry name" value="EAL_dom"/>
</dbReference>
<evidence type="ECO:0000259" key="1">
    <source>
        <dbReference type="PROSITE" id="PS50112"/>
    </source>
</evidence>
<reference evidence="6" key="1">
    <citation type="submission" date="2016-11" db="EMBL/GenBank/DDBJ databases">
        <title>Draft genome sequence of Anoxybacillus sp. strain 103 isolated from the Qarvajar hot spring in Nagorno-Karabach.</title>
        <authorList>
            <person name="Hovhannisyan P."/>
            <person name="Panosyan H."/>
            <person name="Birkeland N.-K."/>
        </authorList>
    </citation>
    <scope>NUCLEOTIDE SEQUENCE [LARGE SCALE GENOMIC DNA]</scope>
    <source>
        <strain evidence="6">103</strain>
    </source>
</reference>
<dbReference type="EMBL" id="MQAD01000005">
    <property type="protein sequence ID" value="OOE04503.1"/>
    <property type="molecule type" value="Genomic_DNA"/>
</dbReference>
<evidence type="ECO:0000259" key="3">
    <source>
        <dbReference type="PROSITE" id="PS50883"/>
    </source>
</evidence>
<protein>
    <submittedName>
        <fullName evidence="5">GGDEF domain-containing protein</fullName>
    </submittedName>
</protein>